<name>A0A540VRJ6_9GAMM</name>
<evidence type="ECO:0000313" key="3">
    <source>
        <dbReference type="Proteomes" id="UP000315400"/>
    </source>
</evidence>
<comment type="caution">
    <text evidence="2">The sequence shown here is derived from an EMBL/GenBank/DDBJ whole genome shotgun (WGS) entry which is preliminary data.</text>
</comment>
<gene>
    <name evidence="2" type="ORF">FKY71_08915</name>
</gene>
<dbReference type="EMBL" id="VIFK01000066">
    <property type="protein sequence ID" value="TQE99381.1"/>
    <property type="molecule type" value="Genomic_DNA"/>
</dbReference>
<reference evidence="2 3" key="1">
    <citation type="submission" date="2019-06" db="EMBL/GenBank/DDBJ databases">
        <title>Metagenome assembled Genome of Spiribacter salinus SL48-SHIP from the microbial mat of Salt Lake 48 (Novosibirsk region, Russia).</title>
        <authorList>
            <person name="Shipova A."/>
            <person name="Rozanov A.S."/>
            <person name="Bryanskaya A.V."/>
            <person name="Peltek S.E."/>
        </authorList>
    </citation>
    <scope>NUCLEOTIDE SEQUENCE [LARGE SCALE GENOMIC DNA]</scope>
    <source>
        <strain evidence="2">SL48-SHIP-2</strain>
    </source>
</reference>
<evidence type="ECO:0000313" key="2">
    <source>
        <dbReference type="EMBL" id="TQE99381.1"/>
    </source>
</evidence>
<sequence>MAIYNFGLVVDDVLNDLPVDSTQIGANSTPVSTGKIEEWIDDRSAMAIGMLSRAGISNVENLDDTTQRQVRIYIKSSVVADAMDKMAMSTQSGYGRYREKAATAREVLTNAQLLKRRVGRMRSNVDTSKTPRRDFTGDYQF</sequence>
<dbReference type="AlphaFoldDB" id="A0A540VRJ6"/>
<dbReference type="Proteomes" id="UP000315400">
    <property type="component" value="Unassembled WGS sequence"/>
</dbReference>
<accession>A0A540VRJ6</accession>
<feature type="region of interest" description="Disordered" evidence="1">
    <location>
        <begin position="120"/>
        <end position="141"/>
    </location>
</feature>
<feature type="compositionally biased region" description="Basic and acidic residues" evidence="1">
    <location>
        <begin position="129"/>
        <end position="141"/>
    </location>
</feature>
<protein>
    <submittedName>
        <fullName evidence="2">Uncharacterized protein</fullName>
    </submittedName>
</protein>
<organism evidence="2 3">
    <name type="scientific">Spiribacter salinus</name>
    <dbReference type="NCBI Taxonomy" id="1335746"/>
    <lineage>
        <taxon>Bacteria</taxon>
        <taxon>Pseudomonadati</taxon>
        <taxon>Pseudomonadota</taxon>
        <taxon>Gammaproteobacteria</taxon>
        <taxon>Chromatiales</taxon>
        <taxon>Ectothiorhodospiraceae</taxon>
        <taxon>Spiribacter</taxon>
    </lineage>
</organism>
<evidence type="ECO:0000256" key="1">
    <source>
        <dbReference type="SAM" id="MobiDB-lite"/>
    </source>
</evidence>
<proteinExistence type="predicted"/>